<sequence length="854" mass="86703">MVSLISGLGGDAGFGEEILNRNDDGSTPEIDLTSIFEDGLNFFGTVYESLWINNNGSVTFENPRRAYTPDVITEQSNNPEITPFFADVDTRGGATDPTPGGASTGANLVSYDLDADSDSLVVTWDDVGYYSRGIDKLNAFQLVLTDRGDGDFDIEFRYEDINWTTGDASGGSEGLGGEVARAGYTAGTGDPAEYFELPQSGDEAGILALEETPGNTGQPGLWRLFVRSGEVSEAPAGPTVPGNSGLPLTNFENGGDGGTDGFGGFFGGGTGDPHFTTFDGAHYDFQGAGEFVIARDASGGDFEVQGRAEPFGDGVSAFTAIAARIGDGQAAMFDVTDEEPLSIDGQATPLADGESIEVGDDVIGRDGNTYIAVFAGEDGEIDAEDTRLIVEMRSNLVDVHVGLAEAAGGTVEGLLGDADGDAENDIALADGTPLARPLEFAQLYGPFRADWRVGNEAESLFTYDAGESLSNFYLEDFPQSTPRISDFADADVAAAEAAAEAAGLEPGTRAFANGVLDFLLTGDESFFDSAAFLPEGDAEQSLETEDPEPLSVTGTDAGERIFGGVLDDTIEGLGGDDRIDAFGGDDLVDAGDGDDAVLADAGDDTVTAGNGDDVVAAGEGDDSVDGGAGDDDIGGGPGDDIVAAGTGNDTIGGGDGADSIDGGEGDDVVAGGAGADTLVGGAGDDTMGGSFAADIVRGQAGDDSLGGGFGMDTVEGGAGADSIGGGEGDDMVSGGDGDDFLAGGGRDDTIDGGDGADLINGGLGNDVMTGGAGADTFAFNFIVNGERDTITDFEVGIDTLRLRVPDDGYGFDNLDISEAVIDGTSGVQVTAGSHEIFLEGLAQGDLTTDDVLFI</sequence>
<evidence type="ECO:0000256" key="4">
    <source>
        <dbReference type="ARBA" id="ARBA00023026"/>
    </source>
</evidence>
<feature type="compositionally biased region" description="Low complexity" evidence="6">
    <location>
        <begin position="604"/>
        <end position="618"/>
    </location>
</feature>
<dbReference type="InterPro" id="IPR003886">
    <property type="entry name" value="NIDO_dom"/>
</dbReference>
<dbReference type="GO" id="GO:0007160">
    <property type="term" value="P:cell-matrix adhesion"/>
    <property type="evidence" value="ECO:0007669"/>
    <property type="project" value="InterPro"/>
</dbReference>
<dbReference type="InterPro" id="IPR018511">
    <property type="entry name" value="Hemolysin-typ_Ca-bd_CS"/>
</dbReference>
<feature type="compositionally biased region" description="Acidic residues" evidence="6">
    <location>
        <begin position="537"/>
        <end position="548"/>
    </location>
</feature>
<dbReference type="InterPro" id="IPR003995">
    <property type="entry name" value="RTX_toxin_determinant-A"/>
</dbReference>
<keyword evidence="2" id="KW-0800">Toxin</keyword>
<evidence type="ECO:0000256" key="6">
    <source>
        <dbReference type="SAM" id="MobiDB-lite"/>
    </source>
</evidence>
<dbReference type="Gene3D" id="2.150.10.10">
    <property type="entry name" value="Serralysin-like metalloprotease, C-terminal"/>
    <property type="match status" value="3"/>
</dbReference>
<name>A0A1I2DCV4_9RHOB</name>
<evidence type="ECO:0000313" key="9">
    <source>
        <dbReference type="Proteomes" id="UP000325289"/>
    </source>
</evidence>
<dbReference type="GO" id="GO:0016020">
    <property type="term" value="C:membrane"/>
    <property type="evidence" value="ECO:0007669"/>
    <property type="project" value="UniProtKB-SubCell"/>
</dbReference>
<dbReference type="PRINTS" id="PR00313">
    <property type="entry name" value="CABNDNGRPT"/>
</dbReference>
<organism evidence="8 9">
    <name type="scientific">Roseivivax sediminis</name>
    <dbReference type="NCBI Taxonomy" id="936889"/>
    <lineage>
        <taxon>Bacteria</taxon>
        <taxon>Pseudomonadati</taxon>
        <taxon>Pseudomonadota</taxon>
        <taxon>Alphaproteobacteria</taxon>
        <taxon>Rhodobacterales</taxon>
        <taxon>Roseobacteraceae</taxon>
        <taxon>Roseivivax</taxon>
    </lineage>
</organism>
<keyword evidence="3" id="KW-0677">Repeat</keyword>
<reference evidence="8 9" key="1">
    <citation type="submission" date="2016-10" db="EMBL/GenBank/DDBJ databases">
        <authorList>
            <person name="Varghese N."/>
            <person name="Submissions S."/>
        </authorList>
    </citation>
    <scope>NUCLEOTIDE SEQUENCE [LARGE SCALE GENOMIC DNA]</scope>
    <source>
        <strain evidence="9">YIM D21,KCTC 23444,ACCC 10710</strain>
    </source>
</reference>
<feature type="compositionally biased region" description="Low complexity" evidence="6">
    <location>
        <begin position="639"/>
        <end position="649"/>
    </location>
</feature>
<proteinExistence type="predicted"/>
<dbReference type="SMART" id="SM00216">
    <property type="entry name" value="VWD"/>
    <property type="match status" value="1"/>
</dbReference>
<dbReference type="PROSITE" id="PS51233">
    <property type="entry name" value="VWFD"/>
    <property type="match status" value="1"/>
</dbReference>
<keyword evidence="4" id="KW-0843">Virulence</keyword>
<dbReference type="RefSeq" id="WP_188129758.1">
    <property type="nucleotide sequence ID" value="NZ_FOMS01000016.1"/>
</dbReference>
<dbReference type="InterPro" id="IPR001343">
    <property type="entry name" value="Hemolysn_Ca-bd"/>
</dbReference>
<dbReference type="PANTHER" id="PTHR13802:SF65">
    <property type="entry name" value="NIDOGEN"/>
    <property type="match status" value="1"/>
</dbReference>
<gene>
    <name evidence="8" type="ORF">SAMN04515678_11659</name>
</gene>
<dbReference type="Pfam" id="PF00094">
    <property type="entry name" value="VWD"/>
    <property type="match status" value="1"/>
</dbReference>
<dbReference type="Pfam" id="PF06119">
    <property type="entry name" value="NIDO"/>
    <property type="match status" value="1"/>
</dbReference>
<keyword evidence="9" id="KW-1185">Reference proteome</keyword>
<evidence type="ECO:0000313" key="8">
    <source>
        <dbReference type="EMBL" id="SFE78354.1"/>
    </source>
</evidence>
<comment type="subcellular location">
    <subcellularLocation>
        <location evidence="1">Membrane</location>
    </subcellularLocation>
</comment>
<dbReference type="Proteomes" id="UP000325289">
    <property type="component" value="Unassembled WGS sequence"/>
</dbReference>
<dbReference type="InterPro" id="IPR001846">
    <property type="entry name" value="VWF_type-D"/>
</dbReference>
<evidence type="ECO:0000256" key="3">
    <source>
        <dbReference type="ARBA" id="ARBA00022737"/>
    </source>
</evidence>
<dbReference type="GO" id="GO:0005576">
    <property type="term" value="C:extracellular region"/>
    <property type="evidence" value="ECO:0007669"/>
    <property type="project" value="InterPro"/>
</dbReference>
<protein>
    <submittedName>
        <fullName evidence="8">Hemolysin-type calcium-binding repeat-containing protein</fullName>
    </submittedName>
</protein>
<dbReference type="AlphaFoldDB" id="A0A1I2DCV4"/>
<evidence type="ECO:0000256" key="2">
    <source>
        <dbReference type="ARBA" id="ARBA00022656"/>
    </source>
</evidence>
<dbReference type="Pfam" id="PF00353">
    <property type="entry name" value="HemolysinCabind"/>
    <property type="match status" value="6"/>
</dbReference>
<feature type="region of interest" description="Disordered" evidence="6">
    <location>
        <begin position="537"/>
        <end position="556"/>
    </location>
</feature>
<dbReference type="PANTHER" id="PTHR13802">
    <property type="entry name" value="MUCIN 4-RELATED"/>
    <property type="match status" value="1"/>
</dbReference>
<dbReference type="SUPFAM" id="SSF51120">
    <property type="entry name" value="beta-Roll"/>
    <property type="match status" value="2"/>
</dbReference>
<evidence type="ECO:0000259" key="7">
    <source>
        <dbReference type="PROSITE" id="PS51233"/>
    </source>
</evidence>
<keyword evidence="5" id="KW-0472">Membrane</keyword>
<dbReference type="GO" id="GO:0005509">
    <property type="term" value="F:calcium ion binding"/>
    <property type="evidence" value="ECO:0007669"/>
    <property type="project" value="InterPro"/>
</dbReference>
<accession>A0A1I2DCV4</accession>
<evidence type="ECO:0000256" key="5">
    <source>
        <dbReference type="ARBA" id="ARBA00023136"/>
    </source>
</evidence>
<dbReference type="InterPro" id="IPR011049">
    <property type="entry name" value="Serralysin-like_metalloprot_C"/>
</dbReference>
<feature type="region of interest" description="Disordered" evidence="6">
    <location>
        <begin position="601"/>
        <end position="666"/>
    </location>
</feature>
<dbReference type="GO" id="GO:0090729">
    <property type="term" value="F:toxin activity"/>
    <property type="evidence" value="ECO:0007669"/>
    <property type="project" value="UniProtKB-KW"/>
</dbReference>
<dbReference type="EMBL" id="FOMS01000016">
    <property type="protein sequence ID" value="SFE78354.1"/>
    <property type="molecule type" value="Genomic_DNA"/>
</dbReference>
<evidence type="ECO:0000256" key="1">
    <source>
        <dbReference type="ARBA" id="ARBA00004370"/>
    </source>
</evidence>
<feature type="compositionally biased region" description="Acidic residues" evidence="6">
    <location>
        <begin position="619"/>
        <end position="633"/>
    </location>
</feature>
<dbReference type="SMART" id="SM00539">
    <property type="entry name" value="NIDO"/>
    <property type="match status" value="1"/>
</dbReference>
<dbReference type="InterPro" id="IPR051495">
    <property type="entry name" value="Epithelial_Barrier/Signaling"/>
</dbReference>
<dbReference type="PRINTS" id="PR01488">
    <property type="entry name" value="RTXTOXINA"/>
</dbReference>
<dbReference type="PROSITE" id="PS00330">
    <property type="entry name" value="HEMOLYSIN_CALCIUM"/>
    <property type="match status" value="2"/>
</dbReference>
<feature type="domain" description="VWFD" evidence="7">
    <location>
        <begin position="265"/>
        <end position="460"/>
    </location>
</feature>